<keyword evidence="3" id="KW-0460">Magnesium</keyword>
<dbReference type="SUPFAM" id="SSF52540">
    <property type="entry name" value="P-loop containing nucleoside triphosphate hydrolases"/>
    <property type="match status" value="1"/>
</dbReference>
<comment type="subcellular location">
    <subcellularLocation>
        <location evidence="5">Cytoplasm</location>
    </subcellularLocation>
    <text evidence="5">May associate with membranes.</text>
</comment>
<evidence type="ECO:0000256" key="3">
    <source>
        <dbReference type="ARBA" id="ARBA00022842"/>
    </source>
</evidence>
<keyword evidence="5" id="KW-0963">Cytoplasm</keyword>
<evidence type="ECO:0000256" key="4">
    <source>
        <dbReference type="ARBA" id="ARBA00023134"/>
    </source>
</evidence>
<keyword evidence="2 5" id="KW-0547">Nucleotide-binding</keyword>
<dbReference type="EMBL" id="JBHRVA010000003">
    <property type="protein sequence ID" value="MFC3302976.1"/>
    <property type="molecule type" value="Genomic_DNA"/>
</dbReference>
<comment type="function">
    <text evidence="5">GTPase that associates with the 50S ribosomal subunit and may have a role during protein synthesis or ribosome biogenesis.</text>
</comment>
<dbReference type="Proteomes" id="UP001595607">
    <property type="component" value="Unassembled WGS sequence"/>
</dbReference>
<comment type="similarity">
    <text evidence="5">Belongs to the TRAFAC class OBG-HflX-like GTPase superfamily. HflX GTPase family.</text>
</comment>
<comment type="subunit">
    <text evidence="5">Monomer. Associates with the 50S ribosomal subunit.</text>
</comment>
<dbReference type="HAMAP" id="MF_00900">
    <property type="entry name" value="GTPase_HflX"/>
    <property type="match status" value="1"/>
</dbReference>
<organism evidence="9 10">
    <name type="scientific">Parvularcula lutaonensis</name>
    <dbReference type="NCBI Taxonomy" id="491923"/>
    <lineage>
        <taxon>Bacteria</taxon>
        <taxon>Pseudomonadati</taxon>
        <taxon>Pseudomonadota</taxon>
        <taxon>Alphaproteobacteria</taxon>
        <taxon>Parvularculales</taxon>
        <taxon>Parvularculaceae</taxon>
        <taxon>Parvularcula</taxon>
    </lineage>
</organism>
<keyword evidence="6" id="KW-0175">Coiled coil</keyword>
<feature type="region of interest" description="Disordered" evidence="7">
    <location>
        <begin position="357"/>
        <end position="425"/>
    </location>
</feature>
<dbReference type="InterPro" id="IPR006073">
    <property type="entry name" value="GTP-bd"/>
</dbReference>
<dbReference type="InterPro" id="IPR045498">
    <property type="entry name" value="HflX_C"/>
</dbReference>
<dbReference type="InterPro" id="IPR027417">
    <property type="entry name" value="P-loop_NTPase"/>
</dbReference>
<dbReference type="RefSeq" id="WP_229786154.1">
    <property type="nucleotide sequence ID" value="NZ_BMXU01000002.1"/>
</dbReference>
<dbReference type="InterPro" id="IPR025121">
    <property type="entry name" value="GTPase_HflX_N"/>
</dbReference>
<evidence type="ECO:0000313" key="10">
    <source>
        <dbReference type="Proteomes" id="UP001595607"/>
    </source>
</evidence>
<dbReference type="Gene3D" id="6.10.250.2860">
    <property type="match status" value="1"/>
</dbReference>
<proteinExistence type="inferred from homology"/>
<reference evidence="10" key="1">
    <citation type="journal article" date="2019" name="Int. J. Syst. Evol. Microbiol.">
        <title>The Global Catalogue of Microorganisms (GCM) 10K type strain sequencing project: providing services to taxonomists for standard genome sequencing and annotation.</title>
        <authorList>
            <consortium name="The Broad Institute Genomics Platform"/>
            <consortium name="The Broad Institute Genome Sequencing Center for Infectious Disease"/>
            <person name="Wu L."/>
            <person name="Ma J."/>
        </authorList>
    </citation>
    <scope>NUCLEOTIDE SEQUENCE [LARGE SCALE GENOMIC DNA]</scope>
    <source>
        <strain evidence="10">KCTC 22245</strain>
    </source>
</reference>
<evidence type="ECO:0000256" key="5">
    <source>
        <dbReference type="HAMAP-Rule" id="MF_00900"/>
    </source>
</evidence>
<dbReference type="CDD" id="cd01878">
    <property type="entry name" value="HflX"/>
    <property type="match status" value="1"/>
</dbReference>
<dbReference type="PIRSF" id="PIRSF006809">
    <property type="entry name" value="GTP-binding_hflX_prd"/>
    <property type="match status" value="1"/>
</dbReference>
<dbReference type="PROSITE" id="PS51705">
    <property type="entry name" value="G_HFLX"/>
    <property type="match status" value="1"/>
</dbReference>
<feature type="coiled-coil region" evidence="6">
    <location>
        <begin position="188"/>
        <end position="222"/>
    </location>
</feature>
<protein>
    <recommendedName>
        <fullName evidence="5">GTPase HflX</fullName>
    </recommendedName>
    <alternativeName>
        <fullName evidence="5">GTP-binding protein HflX</fullName>
    </alternativeName>
</protein>
<dbReference type="Gene3D" id="3.40.50.11060">
    <property type="entry name" value="GTPase HflX, N-terminal domain"/>
    <property type="match status" value="1"/>
</dbReference>
<keyword evidence="4 5" id="KW-0342">GTP-binding</keyword>
<dbReference type="Gene3D" id="3.40.50.300">
    <property type="entry name" value="P-loop containing nucleotide triphosphate hydrolases"/>
    <property type="match status" value="1"/>
</dbReference>
<accession>A0ABV7MFA1</accession>
<dbReference type="PANTHER" id="PTHR10229:SF0">
    <property type="entry name" value="GTP-BINDING PROTEIN 6-RELATED"/>
    <property type="match status" value="1"/>
</dbReference>
<dbReference type="InterPro" id="IPR032305">
    <property type="entry name" value="GTP-bd_M"/>
</dbReference>
<evidence type="ECO:0000256" key="6">
    <source>
        <dbReference type="SAM" id="Coils"/>
    </source>
</evidence>
<evidence type="ECO:0000256" key="2">
    <source>
        <dbReference type="ARBA" id="ARBA00022741"/>
    </source>
</evidence>
<evidence type="ECO:0000313" key="9">
    <source>
        <dbReference type="EMBL" id="MFC3302976.1"/>
    </source>
</evidence>
<dbReference type="InterPro" id="IPR016496">
    <property type="entry name" value="GTPase_HflX"/>
</dbReference>
<sequence>MRSPRSCRRGPWTCTRIRPTPKPTPFETARPADKAFVIHCELAGTGRSLRSAEGALEEAASLTAAIGIETVRAEIVNLQEARPATFLGQGKVDEIGRWLEAEDDVKLVIVNAQLSPVQHRNLERAWKAKVLDRTALILEIFGERAQTREGTLQVALAHLTFQRSRLVRSWTHLERQRGGAGFLGGPGERQIESDRRILAEKIDRLKAELEEVRRTRNLQRRKRKRAPSPVIALVGYTNAGKSTLFKRITGEDTFAKDLLFATLDPLMRKIELPSGLEVVLSDTVGFISDLPTHLVASFRATLEEVLEADIVVHVRDISHDETDAQRADVIKVLAELGLTEETDAVFIEAWNKIDALPDASAEDPPSGASHGEDRGTQLPQDQQAEKPSDGHHGQSRGERPVTAPVTAEALRESARQRAAVADGTPKDPLTVALSAQTGEGVEDLLDLIDEELTALRQEVTFELAATDGQAAAWLYRHGDVLSDLTTEGGTRTISVRLEKRDVGRFAKEHGLEPVEVDKIAAARA</sequence>
<dbReference type="NCBIfam" id="TIGR03156">
    <property type="entry name" value="GTP_HflX"/>
    <property type="match status" value="1"/>
</dbReference>
<comment type="caution">
    <text evidence="9">The sequence shown here is derived from an EMBL/GenBank/DDBJ whole genome shotgun (WGS) entry which is preliminary data.</text>
</comment>
<evidence type="ECO:0000256" key="1">
    <source>
        <dbReference type="ARBA" id="ARBA00022723"/>
    </source>
</evidence>
<name>A0ABV7MFA1_9PROT</name>
<gene>
    <name evidence="5 9" type="primary">hflX</name>
    <name evidence="9" type="ORF">ACFONP_09555</name>
</gene>
<dbReference type="PRINTS" id="PR00326">
    <property type="entry name" value="GTP1OBG"/>
</dbReference>
<dbReference type="InterPro" id="IPR042108">
    <property type="entry name" value="GTPase_HflX_N_sf"/>
</dbReference>
<dbReference type="InterPro" id="IPR030394">
    <property type="entry name" value="G_HFLX_dom"/>
</dbReference>
<evidence type="ECO:0000256" key="7">
    <source>
        <dbReference type="SAM" id="MobiDB-lite"/>
    </source>
</evidence>
<keyword evidence="1" id="KW-0479">Metal-binding</keyword>
<feature type="compositionally biased region" description="Basic and acidic residues" evidence="7">
    <location>
        <begin position="383"/>
        <end position="399"/>
    </location>
</feature>
<dbReference type="Pfam" id="PF13167">
    <property type="entry name" value="GTP-bdg_N"/>
    <property type="match status" value="1"/>
</dbReference>
<dbReference type="PANTHER" id="PTHR10229">
    <property type="entry name" value="GTP-BINDING PROTEIN HFLX"/>
    <property type="match status" value="1"/>
</dbReference>
<dbReference type="Pfam" id="PF01926">
    <property type="entry name" value="MMR_HSR1"/>
    <property type="match status" value="1"/>
</dbReference>
<dbReference type="Pfam" id="PF19275">
    <property type="entry name" value="HflX_C"/>
    <property type="match status" value="1"/>
</dbReference>
<dbReference type="Pfam" id="PF16360">
    <property type="entry name" value="GTP-bdg_M"/>
    <property type="match status" value="1"/>
</dbReference>
<keyword evidence="10" id="KW-1185">Reference proteome</keyword>
<evidence type="ECO:0000259" key="8">
    <source>
        <dbReference type="PROSITE" id="PS51705"/>
    </source>
</evidence>
<feature type="domain" description="Hflx-type G" evidence="8">
    <location>
        <begin position="229"/>
        <end position="456"/>
    </location>
</feature>